<evidence type="ECO:0000259" key="2">
    <source>
        <dbReference type="PROSITE" id="PS51884"/>
    </source>
</evidence>
<gene>
    <name evidence="3" type="ORF">CONCODRAFT_10682</name>
</gene>
<dbReference type="EMBL" id="KQ964647">
    <property type="protein sequence ID" value="KXN67275.1"/>
    <property type="molecule type" value="Genomic_DNA"/>
</dbReference>
<evidence type="ECO:0000256" key="1">
    <source>
        <dbReference type="SAM" id="SignalP"/>
    </source>
</evidence>
<dbReference type="PROSITE" id="PS51884">
    <property type="entry name" value="CHAPLIN"/>
    <property type="match status" value="2"/>
</dbReference>
<evidence type="ECO:0000313" key="4">
    <source>
        <dbReference type="Proteomes" id="UP000070444"/>
    </source>
</evidence>
<organism evidence="3 4">
    <name type="scientific">Conidiobolus coronatus (strain ATCC 28846 / CBS 209.66 / NRRL 28638)</name>
    <name type="common">Delacroixia coronata</name>
    <dbReference type="NCBI Taxonomy" id="796925"/>
    <lineage>
        <taxon>Eukaryota</taxon>
        <taxon>Fungi</taxon>
        <taxon>Fungi incertae sedis</taxon>
        <taxon>Zoopagomycota</taxon>
        <taxon>Entomophthoromycotina</taxon>
        <taxon>Entomophthoromycetes</taxon>
        <taxon>Entomophthorales</taxon>
        <taxon>Ancylistaceae</taxon>
        <taxon>Conidiobolus</taxon>
    </lineage>
</organism>
<feature type="domain" description="Chaplin" evidence="2">
    <location>
        <begin position="27"/>
        <end position="67"/>
    </location>
</feature>
<feature type="signal peptide" evidence="1">
    <location>
        <begin position="1"/>
        <end position="16"/>
    </location>
</feature>
<dbReference type="Proteomes" id="UP000070444">
    <property type="component" value="Unassembled WGS sequence"/>
</dbReference>
<accession>A0A137NWR1</accession>
<keyword evidence="1" id="KW-0732">Signal</keyword>
<keyword evidence="4" id="KW-1185">Reference proteome</keyword>
<dbReference type="InterPro" id="IPR005528">
    <property type="entry name" value="ChpA-H"/>
</dbReference>
<feature type="domain" description="Chaplin" evidence="2">
    <location>
        <begin position="69"/>
        <end position="109"/>
    </location>
</feature>
<dbReference type="Pfam" id="PF03777">
    <property type="entry name" value="ChpA-C"/>
    <property type="match status" value="2"/>
</dbReference>
<name>A0A137NWR1_CONC2</name>
<reference evidence="3 4" key="1">
    <citation type="journal article" date="2015" name="Genome Biol. Evol.">
        <title>Phylogenomic analyses indicate that early fungi evolved digesting cell walls of algal ancestors of land plants.</title>
        <authorList>
            <person name="Chang Y."/>
            <person name="Wang S."/>
            <person name="Sekimoto S."/>
            <person name="Aerts A.L."/>
            <person name="Choi C."/>
            <person name="Clum A."/>
            <person name="LaButti K.M."/>
            <person name="Lindquist E.A."/>
            <person name="Yee Ngan C."/>
            <person name="Ohm R.A."/>
            <person name="Salamov A.A."/>
            <person name="Grigoriev I.V."/>
            <person name="Spatafora J.W."/>
            <person name="Berbee M.L."/>
        </authorList>
    </citation>
    <scope>NUCLEOTIDE SEQUENCE [LARGE SCALE GENOMIC DNA]</scope>
    <source>
        <strain evidence="3 4">NRRL 28638</strain>
    </source>
</reference>
<proteinExistence type="predicted"/>
<dbReference type="OrthoDB" id="5586649at2759"/>
<evidence type="ECO:0000313" key="3">
    <source>
        <dbReference type="EMBL" id="KXN67275.1"/>
    </source>
</evidence>
<dbReference type="AlphaFoldDB" id="A0A137NWR1"/>
<feature type="chain" id="PRO_5007294199" evidence="1">
    <location>
        <begin position="17"/>
        <end position="114"/>
    </location>
</feature>
<sequence length="114" mass="11291">MKFLIVLSALAQLAYSNPIDATGASESPGTLSGNVVQLPLDIPVNAVGNTINVIGAGNPTFGNSGATASPGLLSGNFAQVPAQVPVNVSGNSVDVIGVLNPAFGNTSTNDSKNL</sequence>
<protein>
    <submittedName>
        <fullName evidence="3">DUF320-domain-containing protein</fullName>
    </submittedName>
</protein>